<evidence type="ECO:0000256" key="1">
    <source>
        <dbReference type="ARBA" id="ARBA00004141"/>
    </source>
</evidence>
<comment type="similarity">
    <text evidence="2">Belongs to the TrkH potassium transport family. HKT (TC 2.A.38.3) subfamily.</text>
</comment>
<feature type="transmembrane region" description="Helical" evidence="9">
    <location>
        <begin position="237"/>
        <end position="260"/>
    </location>
</feature>
<feature type="compositionally biased region" description="Basic and acidic residues" evidence="8">
    <location>
        <begin position="662"/>
        <end position="688"/>
    </location>
</feature>
<organism evidence="10 11">
    <name type="scientific">Brassica rapa subsp. trilocularis</name>
    <dbReference type="NCBI Taxonomy" id="1813537"/>
    <lineage>
        <taxon>Eukaryota</taxon>
        <taxon>Viridiplantae</taxon>
        <taxon>Streptophyta</taxon>
        <taxon>Embryophyta</taxon>
        <taxon>Tracheophyta</taxon>
        <taxon>Spermatophyta</taxon>
        <taxon>Magnoliopsida</taxon>
        <taxon>eudicotyledons</taxon>
        <taxon>Gunneridae</taxon>
        <taxon>Pentapetalae</taxon>
        <taxon>rosids</taxon>
        <taxon>malvids</taxon>
        <taxon>Brassicales</taxon>
        <taxon>Brassicaceae</taxon>
        <taxon>Brassiceae</taxon>
        <taxon>Brassica</taxon>
    </lineage>
</organism>
<feature type="compositionally biased region" description="Polar residues" evidence="8">
    <location>
        <begin position="846"/>
        <end position="857"/>
    </location>
</feature>
<proteinExistence type="inferred from homology"/>
<name>A0ABQ7NJ51_BRACM</name>
<dbReference type="EMBL" id="JADBGQ010000002">
    <property type="protein sequence ID" value="KAG5410865.1"/>
    <property type="molecule type" value="Genomic_DNA"/>
</dbReference>
<evidence type="ECO:0000256" key="3">
    <source>
        <dbReference type="ARBA" id="ARBA00022448"/>
    </source>
</evidence>
<feature type="region of interest" description="Disordered" evidence="8">
    <location>
        <begin position="744"/>
        <end position="766"/>
    </location>
</feature>
<feature type="transmembrane region" description="Helical" evidence="9">
    <location>
        <begin position="394"/>
        <end position="414"/>
    </location>
</feature>
<feature type="transmembrane region" description="Helical" evidence="9">
    <location>
        <begin position="281"/>
        <end position="307"/>
    </location>
</feature>
<feature type="region of interest" description="Disordered" evidence="8">
    <location>
        <begin position="656"/>
        <end position="688"/>
    </location>
</feature>
<reference evidence="10 11" key="1">
    <citation type="submission" date="2021-03" db="EMBL/GenBank/DDBJ databases">
        <authorList>
            <person name="King G.J."/>
            <person name="Bancroft I."/>
            <person name="Baten A."/>
            <person name="Bloomfield J."/>
            <person name="Borpatragohain P."/>
            <person name="He Z."/>
            <person name="Irish N."/>
            <person name="Irwin J."/>
            <person name="Liu K."/>
            <person name="Mauleon R.P."/>
            <person name="Moore J."/>
            <person name="Morris R."/>
            <person name="Ostergaard L."/>
            <person name="Wang B."/>
            <person name="Wells R."/>
        </authorList>
    </citation>
    <scope>NUCLEOTIDE SEQUENCE [LARGE SCALE GENOMIC DNA]</scope>
    <source>
        <strain evidence="10">R-o-18</strain>
        <tissue evidence="10">Leaf</tissue>
    </source>
</reference>
<comment type="caution">
    <text evidence="10">The sequence shown here is derived from an EMBL/GenBank/DDBJ whole genome shotgun (WGS) entry which is preliminary data.</text>
</comment>
<evidence type="ECO:0000256" key="8">
    <source>
        <dbReference type="SAM" id="MobiDB-lite"/>
    </source>
</evidence>
<keyword evidence="4 9" id="KW-0812">Transmembrane</keyword>
<feature type="transmembrane region" description="Helical" evidence="9">
    <location>
        <begin position="21"/>
        <end position="44"/>
    </location>
</feature>
<dbReference type="Proteomes" id="UP000823674">
    <property type="component" value="Chromosome A02"/>
</dbReference>
<dbReference type="Pfam" id="PF02386">
    <property type="entry name" value="TrkH"/>
    <property type="match status" value="1"/>
</dbReference>
<dbReference type="InterPro" id="IPR003445">
    <property type="entry name" value="Cat_transpt"/>
</dbReference>
<feature type="compositionally biased region" description="Basic and acidic residues" evidence="8">
    <location>
        <begin position="752"/>
        <end position="766"/>
    </location>
</feature>
<keyword evidence="6" id="KW-0406">Ion transport</keyword>
<evidence type="ECO:0000256" key="5">
    <source>
        <dbReference type="ARBA" id="ARBA00022989"/>
    </source>
</evidence>
<keyword evidence="3" id="KW-0813">Transport</keyword>
<dbReference type="PANTHER" id="PTHR31064">
    <property type="entry name" value="POTASSIUM TRANSPORT PROTEIN DDB_G0292412-RELATED"/>
    <property type="match status" value="1"/>
</dbReference>
<feature type="transmembrane region" description="Helical" evidence="9">
    <location>
        <begin position="84"/>
        <end position="106"/>
    </location>
</feature>
<feature type="transmembrane region" description="Helical" evidence="9">
    <location>
        <begin position="165"/>
        <end position="186"/>
    </location>
</feature>
<feature type="transmembrane region" description="Helical" evidence="9">
    <location>
        <begin position="478"/>
        <end position="500"/>
    </location>
</feature>
<gene>
    <name evidence="10" type="primary">A02p036780.1_BraROA</name>
    <name evidence="10" type="ORF">IGI04_007184</name>
</gene>
<protein>
    <submittedName>
        <fullName evidence="10">Uncharacterized protein</fullName>
    </submittedName>
</protein>
<dbReference type="PANTHER" id="PTHR31064:SF30">
    <property type="entry name" value="HIGH-AFFINITY POTASSIUM TRANSPORT PROTEIN-RELATED"/>
    <property type="match status" value="1"/>
</dbReference>
<feature type="compositionally biased region" description="Basic and acidic residues" evidence="8">
    <location>
        <begin position="553"/>
        <end position="582"/>
    </location>
</feature>
<accession>A0ABQ7NJ51</accession>
<evidence type="ECO:0000313" key="11">
    <source>
        <dbReference type="Proteomes" id="UP000823674"/>
    </source>
</evidence>
<keyword evidence="7 9" id="KW-0472">Membrane</keyword>
<evidence type="ECO:0000256" key="2">
    <source>
        <dbReference type="ARBA" id="ARBA00010864"/>
    </source>
</evidence>
<keyword evidence="11" id="KW-1185">Reference proteome</keyword>
<feature type="region of interest" description="Disordered" evidence="8">
    <location>
        <begin position="528"/>
        <end position="582"/>
    </location>
</feature>
<evidence type="ECO:0000256" key="6">
    <source>
        <dbReference type="ARBA" id="ARBA00023065"/>
    </source>
</evidence>
<dbReference type="InterPro" id="IPR051143">
    <property type="entry name" value="TrkH_K-transport"/>
</dbReference>
<keyword evidence="5 9" id="KW-1133">Transmembrane helix</keyword>
<evidence type="ECO:0000256" key="9">
    <source>
        <dbReference type="SAM" id="Phobius"/>
    </source>
</evidence>
<evidence type="ECO:0000256" key="4">
    <source>
        <dbReference type="ARBA" id="ARBA00022692"/>
    </source>
</evidence>
<feature type="region of interest" description="Disordered" evidence="8">
    <location>
        <begin position="954"/>
        <end position="975"/>
    </location>
</feature>
<feature type="transmembrane region" description="Helical" evidence="9">
    <location>
        <begin position="198"/>
        <end position="217"/>
    </location>
</feature>
<comment type="subcellular location">
    <subcellularLocation>
        <location evidence="1">Membrane</location>
        <topology evidence="1">Multi-pass membrane protein</topology>
    </subcellularLocation>
</comment>
<feature type="transmembrane region" description="Helical" evidence="9">
    <location>
        <begin position="354"/>
        <end position="373"/>
    </location>
</feature>
<evidence type="ECO:0000313" key="10">
    <source>
        <dbReference type="EMBL" id="KAG5410865.1"/>
    </source>
</evidence>
<feature type="region of interest" description="Disordered" evidence="8">
    <location>
        <begin position="841"/>
        <end position="869"/>
    </location>
</feature>
<sequence length="1171" mass="132912">MERVGARILAKIRSQVFAKHLSPLCLYFIYFLTFSILGFLALKISKPRITSRPHDFDLFFTSVSALTISSMSTIDMEVFSNTQLIFLTILMFLGGEVFTSFLNLYFSHFTKFVYPHNKVRHLTDSFDLDRRMEEPRIDIENVIDHQEGSIKMIERASKCLYSVVLGYHLITHLVGSLLVLVYVNFIKTARDVLSSKDISPLTFSVFMTVSTFANGGFVPTNENMIIFRKNSGLLWLLIPQGLMGNTLFPCFLVLIIWGLYKITKRNEFGYILKNHKKMGYYHLLSVRVCILLGLTVLGFFLFQFLLFCTFEWSSEPLEGMSWYEKLVGSLFQVVNSRHTGETIVDISTLSPATLIFFITMMFLPPYTLFMPLTEENNNKDEEDDSGNGNKRKRSGFFVSQLSFLVICIFLVSIVEEEQIRRDPLNFNVLNITLEVISAYGNVGFTTGYSCKRRLDASDGVCKDASYGFVGRWSPTGKIILILVMLYGVYFIFPCVLYVGVKNGYDGITTRKSSEIVFPKEIYPLGIKPNKPSSVTTHTRRPVAMQQPNPSEARSLRSDRAIRPSDRPARSLRSDRARAKARSLRSDRAIVPLSCYVATELSQARSLRSDRAIVPLGRYVATKLEPKLEPKLGRYVATERSSRSVATWRPSSAKLGRYVATERSSRSRPSDRPARSLRSDRAQAEARSLRSDRALVSLGRYIATGLEPKIGRCIAIEPFRTSIRHQSLHSRQTFEYYLPKTVASSKSRKTRGKRVESEDGPKGPKTRLEAYPTIFPNQKPVNHSMVHAWPTRKDKCQIRRGKRRTLVTTSTSITRGKISKGRITMRSVRIKAGPRATHGLAIKGMTKTPSASSTNPEDTPQPIAKSWEQDWPRSYSLESFRNAPGEDEVKSSINANAADVEARHKSEAHATTQPEHPENSIERLIRTKYETTTRIYFNPTQENSKQNIYHINNPRKAARDSKPPTASPVKVPGQRSTERIRGTIHFLATIGKPGRNLLGIRGNRDGIPEPLNLLVNRRDKRLSMGTITHPTLHQAHFLFKHIVISSRPPKTSDRTAALAKVTHRDKGILEVPILNLELRCTSLHHLDDFSFAFPLRFTNSPRMITSKLRLSLKHLALHASEIPLCFLRFEAVDHSFSMARLNGRAQQAQALQNRLTCYNYIHRTITKKFSKN</sequence>
<feature type="region of interest" description="Disordered" evidence="8">
    <location>
        <begin position="899"/>
        <end position="918"/>
    </location>
</feature>
<evidence type="ECO:0000256" key="7">
    <source>
        <dbReference type="ARBA" id="ARBA00023136"/>
    </source>
</evidence>